<protein>
    <submittedName>
        <fullName evidence="1">Uncharacterized protein</fullName>
    </submittedName>
</protein>
<comment type="caution">
    <text evidence="1">The sequence shown here is derived from an EMBL/GenBank/DDBJ whole genome shotgun (WGS) entry which is preliminary data.</text>
</comment>
<accession>A0A9Q3I0Q8</accession>
<sequence length="121" mass="13702">MRNTLILFSPSVDQHLYIVQTSGGNAVSMVGKYSPSRLLTRYLTNEYGVPNFFARLYLNCLMISLNSHDLGTNCFTPMVPPSNPTFDSVIFTKQLTFHHAPHHPDNRLPFVATSLISYFFT</sequence>
<evidence type="ECO:0000313" key="1">
    <source>
        <dbReference type="EMBL" id="MBW0521995.1"/>
    </source>
</evidence>
<dbReference type="AlphaFoldDB" id="A0A9Q3I0Q8"/>
<evidence type="ECO:0000313" key="2">
    <source>
        <dbReference type="Proteomes" id="UP000765509"/>
    </source>
</evidence>
<dbReference type="EMBL" id="AVOT02029239">
    <property type="protein sequence ID" value="MBW0521995.1"/>
    <property type="molecule type" value="Genomic_DNA"/>
</dbReference>
<dbReference type="Proteomes" id="UP000765509">
    <property type="component" value="Unassembled WGS sequence"/>
</dbReference>
<reference evidence="1" key="1">
    <citation type="submission" date="2021-03" db="EMBL/GenBank/DDBJ databases">
        <title>Draft genome sequence of rust myrtle Austropuccinia psidii MF-1, a brazilian biotype.</title>
        <authorList>
            <person name="Quecine M.C."/>
            <person name="Pachon D.M.R."/>
            <person name="Bonatelli M.L."/>
            <person name="Correr F.H."/>
            <person name="Franceschini L.M."/>
            <person name="Leite T.F."/>
            <person name="Margarido G.R.A."/>
            <person name="Almeida C.A."/>
            <person name="Ferrarezi J.A."/>
            <person name="Labate C.A."/>
        </authorList>
    </citation>
    <scope>NUCLEOTIDE SEQUENCE</scope>
    <source>
        <strain evidence="1">MF-1</strain>
    </source>
</reference>
<keyword evidence="2" id="KW-1185">Reference proteome</keyword>
<proteinExistence type="predicted"/>
<gene>
    <name evidence="1" type="ORF">O181_061710</name>
</gene>
<name>A0A9Q3I0Q8_9BASI</name>
<organism evidence="1 2">
    <name type="scientific">Austropuccinia psidii MF-1</name>
    <dbReference type="NCBI Taxonomy" id="1389203"/>
    <lineage>
        <taxon>Eukaryota</taxon>
        <taxon>Fungi</taxon>
        <taxon>Dikarya</taxon>
        <taxon>Basidiomycota</taxon>
        <taxon>Pucciniomycotina</taxon>
        <taxon>Pucciniomycetes</taxon>
        <taxon>Pucciniales</taxon>
        <taxon>Sphaerophragmiaceae</taxon>
        <taxon>Austropuccinia</taxon>
    </lineage>
</organism>